<dbReference type="Proteomes" id="UP000770015">
    <property type="component" value="Unassembled WGS sequence"/>
</dbReference>
<reference evidence="3" key="1">
    <citation type="journal article" date="2021" name="Nat. Commun.">
        <title>Genetic determinants of endophytism in the Arabidopsis root mycobiome.</title>
        <authorList>
            <person name="Mesny F."/>
            <person name="Miyauchi S."/>
            <person name="Thiergart T."/>
            <person name="Pickel B."/>
            <person name="Atanasova L."/>
            <person name="Karlsson M."/>
            <person name="Huettel B."/>
            <person name="Barry K.W."/>
            <person name="Haridas S."/>
            <person name="Chen C."/>
            <person name="Bauer D."/>
            <person name="Andreopoulos W."/>
            <person name="Pangilinan J."/>
            <person name="LaButti K."/>
            <person name="Riley R."/>
            <person name="Lipzen A."/>
            <person name="Clum A."/>
            <person name="Drula E."/>
            <person name="Henrissat B."/>
            <person name="Kohler A."/>
            <person name="Grigoriev I.V."/>
            <person name="Martin F.M."/>
            <person name="Hacquard S."/>
        </authorList>
    </citation>
    <scope>NUCLEOTIDE SEQUENCE</scope>
    <source>
        <strain evidence="3">MPI-SDFR-AT-0117</strain>
    </source>
</reference>
<feature type="region of interest" description="Disordered" evidence="2">
    <location>
        <begin position="163"/>
        <end position="270"/>
    </location>
</feature>
<evidence type="ECO:0000256" key="1">
    <source>
        <dbReference type="SAM" id="Coils"/>
    </source>
</evidence>
<dbReference type="OrthoDB" id="4835412at2759"/>
<evidence type="ECO:0000256" key="2">
    <source>
        <dbReference type="SAM" id="MobiDB-lite"/>
    </source>
</evidence>
<keyword evidence="1" id="KW-0175">Coiled coil</keyword>
<gene>
    <name evidence="3" type="ORF">F5X68DRAFT_206473</name>
</gene>
<evidence type="ECO:0000313" key="4">
    <source>
        <dbReference type="Proteomes" id="UP000770015"/>
    </source>
</evidence>
<keyword evidence="4" id="KW-1185">Reference proteome</keyword>
<protein>
    <submittedName>
        <fullName evidence="3">Uncharacterized protein</fullName>
    </submittedName>
</protein>
<proteinExistence type="predicted"/>
<sequence length="439" mass="49100">MSTSTMALNANVSTIFDSPEAQFDADSRSFELCVVQVDALFDDDRAAHETFHTEVNDQLQRLGQLDEKKKGHQHQLRSLQVELDELHIQMDELRSRIDSKNMQITDHCDQIKACRQEGESLLALMDQRDAARKQQNIACEKAVDEALTKAREFAVAMHRTEAILRASPNKRPREEAPSQQTTGQLPSELPRDTDRPVKRLRIPESLSPGPWNQLPFPRVSTNDNSGPSQSKAITSSPSKTLYAPGSTEKSLGPSQSTAGGPTPGTQPFVPRVMTRNERRQLAKASKLAEADRTIFFEDVFKRGEPRHQIINHPPGSATFWILECAEHRIQFGSDALVMTTQHACGLSHHEINATPSRMVDKFGKLVWCCTAEKAAVNNEMCAELEEKALQRMNRSEARMEQDGSQRDAVVASEQKQNQPGHVRVKSEESEDTIVVSLTM</sequence>
<feature type="region of interest" description="Disordered" evidence="2">
    <location>
        <begin position="393"/>
        <end position="439"/>
    </location>
</feature>
<accession>A0A9P8VBU7</accession>
<feature type="coiled-coil region" evidence="1">
    <location>
        <begin position="62"/>
        <end position="103"/>
    </location>
</feature>
<evidence type="ECO:0000313" key="3">
    <source>
        <dbReference type="EMBL" id="KAH6687896.1"/>
    </source>
</evidence>
<dbReference type="EMBL" id="JAGSXJ010000010">
    <property type="protein sequence ID" value="KAH6687896.1"/>
    <property type="molecule type" value="Genomic_DNA"/>
</dbReference>
<feature type="compositionally biased region" description="Basic and acidic residues" evidence="2">
    <location>
        <begin position="393"/>
        <end position="405"/>
    </location>
</feature>
<feature type="compositionally biased region" description="Polar residues" evidence="2">
    <location>
        <begin position="247"/>
        <end position="265"/>
    </location>
</feature>
<name>A0A9P8VBU7_9PEZI</name>
<feature type="compositionally biased region" description="Polar residues" evidence="2">
    <location>
        <begin position="219"/>
        <end position="239"/>
    </location>
</feature>
<organism evidence="3 4">
    <name type="scientific">Plectosphaerella plurivora</name>
    <dbReference type="NCBI Taxonomy" id="936078"/>
    <lineage>
        <taxon>Eukaryota</taxon>
        <taxon>Fungi</taxon>
        <taxon>Dikarya</taxon>
        <taxon>Ascomycota</taxon>
        <taxon>Pezizomycotina</taxon>
        <taxon>Sordariomycetes</taxon>
        <taxon>Hypocreomycetidae</taxon>
        <taxon>Glomerellales</taxon>
        <taxon>Plectosphaerellaceae</taxon>
        <taxon>Plectosphaerella</taxon>
    </lineage>
</organism>
<dbReference type="AlphaFoldDB" id="A0A9P8VBU7"/>
<comment type="caution">
    <text evidence="3">The sequence shown here is derived from an EMBL/GenBank/DDBJ whole genome shotgun (WGS) entry which is preliminary data.</text>
</comment>